<accession>A0A0H5DQ47</accession>
<feature type="chain" id="PRO_5005218497" description="Secreted protein" evidence="1">
    <location>
        <begin position="20"/>
        <end position="184"/>
    </location>
</feature>
<dbReference type="AlphaFoldDB" id="A0A0H5DQ47"/>
<gene>
    <name evidence="2" type="ORF">ELAC_0824</name>
</gene>
<name>A0A0H5DQ47_9BACT</name>
<reference evidence="3" key="1">
    <citation type="submission" date="2015-06" db="EMBL/GenBank/DDBJ databases">
        <authorList>
            <person name="Bertelli C."/>
        </authorList>
    </citation>
    <scope>NUCLEOTIDE SEQUENCE [LARGE SCALE GENOMIC DNA]</scope>
    <source>
        <strain evidence="3">CRIB-30</strain>
    </source>
</reference>
<dbReference type="Proteomes" id="UP000220251">
    <property type="component" value="Unassembled WGS sequence"/>
</dbReference>
<proteinExistence type="predicted"/>
<feature type="signal peptide" evidence="1">
    <location>
        <begin position="1"/>
        <end position="19"/>
    </location>
</feature>
<protein>
    <recommendedName>
        <fullName evidence="4">Secreted protein</fullName>
    </recommendedName>
</protein>
<evidence type="ECO:0000313" key="2">
    <source>
        <dbReference type="EMBL" id="CRX38173.1"/>
    </source>
</evidence>
<keyword evidence="1" id="KW-0732">Signal</keyword>
<organism evidence="2 3">
    <name type="scientific">Estrella lausannensis</name>
    <dbReference type="NCBI Taxonomy" id="483423"/>
    <lineage>
        <taxon>Bacteria</taxon>
        <taxon>Pseudomonadati</taxon>
        <taxon>Chlamydiota</taxon>
        <taxon>Chlamydiia</taxon>
        <taxon>Parachlamydiales</taxon>
        <taxon>Candidatus Criblamydiaceae</taxon>
        <taxon>Estrella</taxon>
    </lineage>
</organism>
<evidence type="ECO:0000313" key="3">
    <source>
        <dbReference type="Proteomes" id="UP000220251"/>
    </source>
</evidence>
<keyword evidence="3" id="KW-1185">Reference proteome</keyword>
<dbReference type="EMBL" id="CWGJ01000011">
    <property type="protein sequence ID" value="CRX38173.1"/>
    <property type="molecule type" value="Genomic_DNA"/>
</dbReference>
<dbReference type="OrthoDB" id="21459at2"/>
<sequence>MKKILLTTLMALFALHAQAAEDHYTYPGITAQKDGKWIGSDHMLNLSNSILVELEISKPDDLKIDIPVDQLKSEIEKQFKDAGIDPAGRSESGKPPLPFFQVLVIIYNIPEGYAFSVDGRLFEEVHLTRAKLSEGVFMQAITWNSDSIQVASTQKIQDQLQESIADVTKSFIERYKFFKELKNK</sequence>
<evidence type="ECO:0008006" key="4">
    <source>
        <dbReference type="Google" id="ProtNLM"/>
    </source>
</evidence>
<evidence type="ECO:0000256" key="1">
    <source>
        <dbReference type="SAM" id="SignalP"/>
    </source>
</evidence>
<dbReference type="RefSeq" id="WP_098038022.1">
    <property type="nucleotide sequence ID" value="NZ_CWGJ01000011.1"/>
</dbReference>